<feature type="compositionally biased region" description="Polar residues" evidence="1">
    <location>
        <begin position="78"/>
        <end position="91"/>
    </location>
</feature>
<evidence type="ECO:0000313" key="2">
    <source>
        <dbReference type="EMBL" id="TNN67496.1"/>
    </source>
</evidence>
<protein>
    <submittedName>
        <fullName evidence="2">Uncharacterized protein</fullName>
    </submittedName>
</protein>
<name>A0A4Z2HNP3_9TELE</name>
<reference evidence="2 3" key="1">
    <citation type="submission" date="2019-03" db="EMBL/GenBank/DDBJ databases">
        <title>First draft genome of Liparis tanakae, snailfish: a comprehensive survey of snailfish specific genes.</title>
        <authorList>
            <person name="Kim W."/>
            <person name="Song I."/>
            <person name="Jeong J.-H."/>
            <person name="Kim D."/>
            <person name="Kim S."/>
            <person name="Ryu S."/>
            <person name="Song J.Y."/>
            <person name="Lee S.K."/>
        </authorList>
    </citation>
    <scope>NUCLEOTIDE SEQUENCE [LARGE SCALE GENOMIC DNA]</scope>
    <source>
        <tissue evidence="2">Muscle</tissue>
    </source>
</reference>
<evidence type="ECO:0000256" key="1">
    <source>
        <dbReference type="SAM" id="MobiDB-lite"/>
    </source>
</evidence>
<feature type="region of interest" description="Disordered" evidence="1">
    <location>
        <begin position="1"/>
        <end position="97"/>
    </location>
</feature>
<evidence type="ECO:0000313" key="3">
    <source>
        <dbReference type="Proteomes" id="UP000314294"/>
    </source>
</evidence>
<dbReference type="EMBL" id="SRLO01000203">
    <property type="protein sequence ID" value="TNN67496.1"/>
    <property type="molecule type" value="Genomic_DNA"/>
</dbReference>
<sequence>MLKHPQMVGVEHPTVCQSTSPEARPRAAERWGESKSTKEREERGEEKHFCGNRGEMTQSTAKKSPSRGPADSRDQLADWTTTRSYQQQTEAASCDPQWGKALRRSVYGVL</sequence>
<proteinExistence type="predicted"/>
<organism evidence="2 3">
    <name type="scientific">Liparis tanakae</name>
    <name type="common">Tanaka's snailfish</name>
    <dbReference type="NCBI Taxonomy" id="230148"/>
    <lineage>
        <taxon>Eukaryota</taxon>
        <taxon>Metazoa</taxon>
        <taxon>Chordata</taxon>
        <taxon>Craniata</taxon>
        <taxon>Vertebrata</taxon>
        <taxon>Euteleostomi</taxon>
        <taxon>Actinopterygii</taxon>
        <taxon>Neopterygii</taxon>
        <taxon>Teleostei</taxon>
        <taxon>Neoteleostei</taxon>
        <taxon>Acanthomorphata</taxon>
        <taxon>Eupercaria</taxon>
        <taxon>Perciformes</taxon>
        <taxon>Cottioidei</taxon>
        <taxon>Cottales</taxon>
        <taxon>Liparidae</taxon>
        <taxon>Liparis</taxon>
    </lineage>
</organism>
<dbReference type="Proteomes" id="UP000314294">
    <property type="component" value="Unassembled WGS sequence"/>
</dbReference>
<comment type="caution">
    <text evidence="2">The sequence shown here is derived from an EMBL/GenBank/DDBJ whole genome shotgun (WGS) entry which is preliminary data.</text>
</comment>
<accession>A0A4Z2HNP3</accession>
<gene>
    <name evidence="2" type="ORF">EYF80_022302</name>
</gene>
<keyword evidence="3" id="KW-1185">Reference proteome</keyword>
<dbReference type="AlphaFoldDB" id="A0A4Z2HNP3"/>
<feature type="compositionally biased region" description="Basic and acidic residues" evidence="1">
    <location>
        <begin position="23"/>
        <end position="49"/>
    </location>
</feature>